<evidence type="ECO:0000256" key="1">
    <source>
        <dbReference type="ARBA" id="ARBA00023015"/>
    </source>
</evidence>
<dbReference type="InterPro" id="IPR000792">
    <property type="entry name" value="Tscrpt_reg_LuxR_C"/>
</dbReference>
<keyword evidence="6" id="KW-1185">Reference proteome</keyword>
<gene>
    <name evidence="5" type="ORF">GCM10008119_29810</name>
</gene>
<evidence type="ECO:0000256" key="2">
    <source>
        <dbReference type="ARBA" id="ARBA00023125"/>
    </source>
</evidence>
<dbReference type="PANTHER" id="PTHR44688:SF16">
    <property type="entry name" value="DNA-BINDING TRANSCRIPTIONAL ACTIVATOR DEVR_DOSR"/>
    <property type="match status" value="1"/>
</dbReference>
<dbReference type="PROSITE" id="PS50043">
    <property type="entry name" value="HTH_LUXR_2"/>
    <property type="match status" value="1"/>
</dbReference>
<comment type="caution">
    <text evidence="5">The sequence shown here is derived from an EMBL/GenBank/DDBJ whole genome shotgun (WGS) entry which is preliminary data.</text>
</comment>
<evidence type="ECO:0000313" key="6">
    <source>
        <dbReference type="Proteomes" id="UP000645390"/>
    </source>
</evidence>
<feature type="domain" description="HTH luxR-type" evidence="4">
    <location>
        <begin position="162"/>
        <end position="227"/>
    </location>
</feature>
<dbReference type="RefSeq" id="WP_188415894.1">
    <property type="nucleotide sequence ID" value="NZ_BMDJ01000009.1"/>
</dbReference>
<dbReference type="SUPFAM" id="SSF46894">
    <property type="entry name" value="C-terminal effector domain of the bipartite response regulators"/>
    <property type="match status" value="1"/>
</dbReference>
<accession>A0ABQ2BJP2</accession>
<name>A0ABQ2BJP2_9SPHI</name>
<dbReference type="Proteomes" id="UP000645390">
    <property type="component" value="Unassembled WGS sequence"/>
</dbReference>
<evidence type="ECO:0000313" key="5">
    <source>
        <dbReference type="EMBL" id="GGI27869.1"/>
    </source>
</evidence>
<dbReference type="InterPro" id="IPR036388">
    <property type="entry name" value="WH-like_DNA-bd_sf"/>
</dbReference>
<dbReference type="PRINTS" id="PR00038">
    <property type="entry name" value="HTHLUXR"/>
</dbReference>
<keyword evidence="3" id="KW-0804">Transcription</keyword>
<dbReference type="Gene3D" id="1.10.10.10">
    <property type="entry name" value="Winged helix-like DNA-binding domain superfamily/Winged helix DNA-binding domain"/>
    <property type="match status" value="1"/>
</dbReference>
<dbReference type="InterPro" id="IPR016032">
    <property type="entry name" value="Sig_transdc_resp-reg_C-effctor"/>
</dbReference>
<dbReference type="CDD" id="cd06170">
    <property type="entry name" value="LuxR_C_like"/>
    <property type="match status" value="1"/>
</dbReference>
<dbReference type="PANTHER" id="PTHR44688">
    <property type="entry name" value="DNA-BINDING TRANSCRIPTIONAL ACTIVATOR DEVR_DOSR"/>
    <property type="match status" value="1"/>
</dbReference>
<organism evidence="5 6">
    <name type="scientific">Pedobacter mendelii</name>
    <dbReference type="NCBI Taxonomy" id="1908240"/>
    <lineage>
        <taxon>Bacteria</taxon>
        <taxon>Pseudomonadati</taxon>
        <taxon>Bacteroidota</taxon>
        <taxon>Sphingobacteriia</taxon>
        <taxon>Sphingobacteriales</taxon>
        <taxon>Sphingobacteriaceae</taxon>
        <taxon>Pedobacter</taxon>
    </lineage>
</organism>
<proteinExistence type="predicted"/>
<protein>
    <recommendedName>
        <fullName evidence="4">HTH luxR-type domain-containing protein</fullName>
    </recommendedName>
</protein>
<sequence>MVNFYKSILTVEMRSLIDMHAQSFSKIPGVVIIHETLNWTVVYMSERGLNQLGISLEEVCNLTNAEYYSRFFNTEDAKDYVPKIGAFLHANNKEDTLSYYQQLKFPGMDNWRWHLSSTKIFFRDKANIPVLSITVSIPIDAMHHMAVKADRLLEENNFLRNNYNNFLKLSKREKTILKEIALGKSSIEIAAELHISPTTVDTHRRNVRYKLGTKSSFEISKYARAFDLI</sequence>
<dbReference type="PROSITE" id="PS00622">
    <property type="entry name" value="HTH_LUXR_1"/>
    <property type="match status" value="1"/>
</dbReference>
<evidence type="ECO:0000256" key="3">
    <source>
        <dbReference type="ARBA" id="ARBA00023163"/>
    </source>
</evidence>
<dbReference type="SMART" id="SM00421">
    <property type="entry name" value="HTH_LUXR"/>
    <property type="match status" value="1"/>
</dbReference>
<evidence type="ECO:0000259" key="4">
    <source>
        <dbReference type="PROSITE" id="PS50043"/>
    </source>
</evidence>
<dbReference type="Pfam" id="PF00196">
    <property type="entry name" value="GerE"/>
    <property type="match status" value="1"/>
</dbReference>
<dbReference type="EMBL" id="BMDJ01000009">
    <property type="protein sequence ID" value="GGI27869.1"/>
    <property type="molecule type" value="Genomic_DNA"/>
</dbReference>
<keyword evidence="1" id="KW-0805">Transcription regulation</keyword>
<reference evidence="6" key="1">
    <citation type="journal article" date="2019" name="Int. J. Syst. Evol. Microbiol.">
        <title>The Global Catalogue of Microorganisms (GCM) 10K type strain sequencing project: providing services to taxonomists for standard genome sequencing and annotation.</title>
        <authorList>
            <consortium name="The Broad Institute Genomics Platform"/>
            <consortium name="The Broad Institute Genome Sequencing Center for Infectious Disease"/>
            <person name="Wu L."/>
            <person name="Ma J."/>
        </authorList>
    </citation>
    <scope>NUCLEOTIDE SEQUENCE [LARGE SCALE GENOMIC DNA]</scope>
    <source>
        <strain evidence="6">CCM 8939</strain>
    </source>
</reference>
<keyword evidence="2" id="KW-0238">DNA-binding</keyword>